<dbReference type="OrthoDB" id="6434769at2759"/>
<protein>
    <submittedName>
        <fullName evidence="2">Uncharacterized protein</fullName>
    </submittedName>
</protein>
<evidence type="ECO:0000313" key="3">
    <source>
        <dbReference type="Proteomes" id="UP000499080"/>
    </source>
</evidence>
<dbReference type="Proteomes" id="UP000499080">
    <property type="component" value="Unassembled WGS sequence"/>
</dbReference>
<keyword evidence="3" id="KW-1185">Reference proteome</keyword>
<feature type="chain" id="PRO_5021505650" evidence="1">
    <location>
        <begin position="22"/>
        <end position="145"/>
    </location>
</feature>
<accession>A0A4Y2CM30</accession>
<dbReference type="AlphaFoldDB" id="A0A4Y2CM30"/>
<reference evidence="2 3" key="1">
    <citation type="journal article" date="2019" name="Sci. Rep.">
        <title>Orb-weaving spider Araneus ventricosus genome elucidates the spidroin gene catalogue.</title>
        <authorList>
            <person name="Kono N."/>
            <person name="Nakamura H."/>
            <person name="Ohtoshi R."/>
            <person name="Moran D.A.P."/>
            <person name="Shinohara A."/>
            <person name="Yoshida Y."/>
            <person name="Fujiwara M."/>
            <person name="Mori M."/>
            <person name="Tomita M."/>
            <person name="Arakawa K."/>
        </authorList>
    </citation>
    <scope>NUCLEOTIDE SEQUENCE [LARGE SCALE GENOMIC DNA]</scope>
</reference>
<dbReference type="EMBL" id="BGPR01000215">
    <property type="protein sequence ID" value="GBM05413.1"/>
    <property type="molecule type" value="Genomic_DNA"/>
</dbReference>
<feature type="signal peptide" evidence="1">
    <location>
        <begin position="1"/>
        <end position="21"/>
    </location>
</feature>
<evidence type="ECO:0000256" key="1">
    <source>
        <dbReference type="SAM" id="SignalP"/>
    </source>
</evidence>
<evidence type="ECO:0000313" key="2">
    <source>
        <dbReference type="EMBL" id="GBM05413.1"/>
    </source>
</evidence>
<gene>
    <name evidence="2" type="ORF">AVEN_94718_1</name>
</gene>
<comment type="caution">
    <text evidence="2">The sequence shown here is derived from an EMBL/GenBank/DDBJ whole genome shotgun (WGS) entry which is preliminary data.</text>
</comment>
<sequence>MLFLSALTLACSFMLASLSLGASFGGLDEWDVLNPSGAFLRSSIILDPASYRFMKHRFRYDTGSGLIPLNDDLNSNWQTCKKTILKRAKAFIPRDDQFTANGLAAKYQLISRLNLTNEDKHVLRKARNIVHGCRSTDLGDLTLAA</sequence>
<organism evidence="2 3">
    <name type="scientific">Araneus ventricosus</name>
    <name type="common">Orbweaver spider</name>
    <name type="synonym">Epeira ventricosa</name>
    <dbReference type="NCBI Taxonomy" id="182803"/>
    <lineage>
        <taxon>Eukaryota</taxon>
        <taxon>Metazoa</taxon>
        <taxon>Ecdysozoa</taxon>
        <taxon>Arthropoda</taxon>
        <taxon>Chelicerata</taxon>
        <taxon>Arachnida</taxon>
        <taxon>Araneae</taxon>
        <taxon>Araneomorphae</taxon>
        <taxon>Entelegynae</taxon>
        <taxon>Araneoidea</taxon>
        <taxon>Araneidae</taxon>
        <taxon>Araneus</taxon>
    </lineage>
</organism>
<name>A0A4Y2CM30_ARAVE</name>
<keyword evidence="1" id="KW-0732">Signal</keyword>
<proteinExistence type="predicted"/>